<proteinExistence type="predicted"/>
<accession>A0A0R3U654</accession>
<sequence length="341" mass="36572">MSVLALYVTFTQNIIEHSSTPSLPHQFVDTVPASTYAIFKLALSGDLKAAEGSTVDSIVDSILESLPVDLANLTIPNVDMVGTVQITKLGNVSRACPMTVNETMDSKLLSFAFSTCVNLTDVVVTLTDRSVKVSIAEARFDLHAHFTKSVKPAPKVTLTIGVWKGIDVKGNIVLVIIIKPIVSNRNIVQGSTVDSIVNSILKSIPAQMANWTTPDLESFGEVVITGIGNLSLACPMTANEIVHEGIPTLVLTACLNVTRVAIEFPDSGLTASMAPTVINVSVCMRKSVKPAFRAAVSIPVWGGIHMKDIFNLPMLVDDDYVADTLETLINSSLQKIKLQNL</sequence>
<keyword evidence="2" id="KW-1185">Reference proteome</keyword>
<reference evidence="1 2" key="1">
    <citation type="submission" date="2018-10" db="EMBL/GenBank/DDBJ databases">
        <authorList>
            <consortium name="Pathogen Informatics"/>
        </authorList>
    </citation>
    <scope>NUCLEOTIDE SEQUENCE [LARGE SCALE GENOMIC DNA]</scope>
</reference>
<dbReference type="OrthoDB" id="6301656at2759"/>
<dbReference type="Proteomes" id="UP000267029">
    <property type="component" value="Unassembled WGS sequence"/>
</dbReference>
<dbReference type="AlphaFoldDB" id="A0A0R3U654"/>
<evidence type="ECO:0000313" key="2">
    <source>
        <dbReference type="Proteomes" id="UP000267029"/>
    </source>
</evidence>
<gene>
    <name evidence="1" type="ORF">MCOS_LOCUS2236</name>
</gene>
<dbReference type="EMBL" id="UXSR01000346">
    <property type="protein sequence ID" value="VDD76233.1"/>
    <property type="molecule type" value="Genomic_DNA"/>
</dbReference>
<evidence type="ECO:0000313" key="1">
    <source>
        <dbReference type="EMBL" id="VDD76233.1"/>
    </source>
</evidence>
<name>A0A0R3U654_MESCO</name>
<organism evidence="1 2">
    <name type="scientific">Mesocestoides corti</name>
    <name type="common">Flatworm</name>
    <dbReference type="NCBI Taxonomy" id="53468"/>
    <lineage>
        <taxon>Eukaryota</taxon>
        <taxon>Metazoa</taxon>
        <taxon>Spiralia</taxon>
        <taxon>Lophotrochozoa</taxon>
        <taxon>Platyhelminthes</taxon>
        <taxon>Cestoda</taxon>
        <taxon>Eucestoda</taxon>
        <taxon>Cyclophyllidea</taxon>
        <taxon>Mesocestoididae</taxon>
        <taxon>Mesocestoides</taxon>
    </lineage>
</organism>
<protein>
    <submittedName>
        <fullName evidence="1">Uncharacterized protein</fullName>
    </submittedName>
</protein>